<evidence type="ECO:0000256" key="1">
    <source>
        <dbReference type="SAM" id="MobiDB-lite"/>
    </source>
</evidence>
<sequence>MSRYFTTPPPVYARNWANSQNLVESTKIERQIVSQKVHRKEKKEKTKDKKEKKEKKEKTKDKKEKKVENEKKSLKLYIPVKQVSDESEQLEKSCLTEEHEQLHQIGYLSDGSQNSKKRSRETSPAVVESQIKATPVAGNPLRLRFVLRKPKEAEVVPQEDRVCSTSGTERPIEIPSSVSVPKTCDHDVNLLSTAVESGRIIATAMTGFLEQVGKLLPKLLSRVMKT</sequence>
<name>A0ABM0WWP3_CAMSA</name>
<dbReference type="Proteomes" id="UP000694864">
    <property type="component" value="Chromosome 17"/>
</dbReference>
<protein>
    <submittedName>
        <fullName evidence="3">Protein PXR1 isoform X2</fullName>
    </submittedName>
</protein>
<organism evidence="2 3">
    <name type="scientific">Camelina sativa</name>
    <name type="common">False flax</name>
    <name type="synonym">Myagrum sativum</name>
    <dbReference type="NCBI Taxonomy" id="90675"/>
    <lineage>
        <taxon>Eukaryota</taxon>
        <taxon>Viridiplantae</taxon>
        <taxon>Streptophyta</taxon>
        <taxon>Embryophyta</taxon>
        <taxon>Tracheophyta</taxon>
        <taxon>Spermatophyta</taxon>
        <taxon>Magnoliopsida</taxon>
        <taxon>eudicotyledons</taxon>
        <taxon>Gunneridae</taxon>
        <taxon>Pentapetalae</taxon>
        <taxon>rosids</taxon>
        <taxon>malvids</taxon>
        <taxon>Brassicales</taxon>
        <taxon>Brassicaceae</taxon>
        <taxon>Camelineae</taxon>
        <taxon>Camelina</taxon>
    </lineage>
</organism>
<evidence type="ECO:0000313" key="3">
    <source>
        <dbReference type="RefSeq" id="XP_010477241.1"/>
    </source>
</evidence>
<gene>
    <name evidence="3" type="primary">LOC104756364</name>
</gene>
<dbReference type="RefSeq" id="XP_010477241.1">
    <property type="nucleotide sequence ID" value="XM_010478939.2"/>
</dbReference>
<feature type="compositionally biased region" description="Basic and acidic residues" evidence="1">
    <location>
        <begin position="43"/>
        <end position="71"/>
    </location>
</feature>
<dbReference type="PANTHER" id="PTHR34660:SF7">
    <property type="entry name" value="DNA LIGASE-LIKE PROTEIN"/>
    <property type="match status" value="1"/>
</dbReference>
<dbReference type="GeneID" id="104756364"/>
<evidence type="ECO:0000313" key="2">
    <source>
        <dbReference type="Proteomes" id="UP000694864"/>
    </source>
</evidence>
<feature type="region of interest" description="Disordered" evidence="1">
    <location>
        <begin position="105"/>
        <end position="128"/>
    </location>
</feature>
<reference evidence="2" key="1">
    <citation type="journal article" date="2014" name="Nat. Commun.">
        <title>The emerging biofuel crop Camelina sativa retains a highly undifferentiated hexaploid genome structure.</title>
        <authorList>
            <person name="Kagale S."/>
            <person name="Koh C."/>
            <person name="Nixon J."/>
            <person name="Bollina V."/>
            <person name="Clarke W.E."/>
            <person name="Tuteja R."/>
            <person name="Spillane C."/>
            <person name="Robinson S.J."/>
            <person name="Links M.G."/>
            <person name="Clarke C."/>
            <person name="Higgins E.E."/>
            <person name="Huebert T."/>
            <person name="Sharpe A.G."/>
            <person name="Parkin I.A."/>
        </authorList>
    </citation>
    <scope>NUCLEOTIDE SEQUENCE [LARGE SCALE GENOMIC DNA]</scope>
    <source>
        <strain evidence="2">cv. DH55</strain>
    </source>
</reference>
<dbReference type="PANTHER" id="PTHR34660">
    <property type="entry name" value="MYB-LIKE PROTEIN X"/>
    <property type="match status" value="1"/>
</dbReference>
<feature type="region of interest" description="Disordered" evidence="1">
    <location>
        <begin position="158"/>
        <end position="178"/>
    </location>
</feature>
<reference evidence="3" key="2">
    <citation type="submission" date="2025-08" db="UniProtKB">
        <authorList>
            <consortium name="RefSeq"/>
        </authorList>
    </citation>
    <scope>IDENTIFICATION</scope>
    <source>
        <tissue evidence="3">Leaf</tissue>
    </source>
</reference>
<keyword evidence="2" id="KW-1185">Reference proteome</keyword>
<accession>A0ABM0WWP3</accession>
<proteinExistence type="predicted"/>
<feature type="region of interest" description="Disordered" evidence="1">
    <location>
        <begin position="28"/>
        <end position="71"/>
    </location>
</feature>